<dbReference type="PANTHER" id="PTHR46663:SF2">
    <property type="entry name" value="GGDEF DOMAIN-CONTAINING PROTEIN"/>
    <property type="match status" value="1"/>
</dbReference>
<dbReference type="InterPro" id="IPR052163">
    <property type="entry name" value="DGC-Regulatory_Protein"/>
</dbReference>
<keyword evidence="1" id="KW-0472">Membrane</keyword>
<feature type="transmembrane region" description="Helical" evidence="1">
    <location>
        <begin position="229"/>
        <end position="246"/>
    </location>
</feature>
<feature type="transmembrane region" description="Helical" evidence="1">
    <location>
        <begin position="80"/>
        <end position="97"/>
    </location>
</feature>
<gene>
    <name evidence="3" type="ORF">J5X75_15095</name>
</gene>
<name>A0ABS3UJ98_9ACTN</name>
<evidence type="ECO:0000259" key="2">
    <source>
        <dbReference type="PROSITE" id="PS50887"/>
    </source>
</evidence>
<dbReference type="InterPro" id="IPR043128">
    <property type="entry name" value="Rev_trsase/Diguanyl_cyclase"/>
</dbReference>
<evidence type="ECO:0000256" key="1">
    <source>
        <dbReference type="SAM" id="Phobius"/>
    </source>
</evidence>
<feature type="transmembrane region" description="Helical" evidence="1">
    <location>
        <begin position="27"/>
        <end position="45"/>
    </location>
</feature>
<keyword evidence="1" id="KW-1133">Transmembrane helix</keyword>
<feature type="transmembrane region" description="Helical" evidence="1">
    <location>
        <begin position="201"/>
        <end position="223"/>
    </location>
</feature>
<keyword evidence="1" id="KW-0812">Transmembrane</keyword>
<sequence length="480" mass="50276">MNTLAAGYLMCPDRVPIAGVVTRNLGMVAYISAATALTAAMPVVSEGGRDLILLAISVLAAIPVTLLVRRVPPGERRPFVLMAFALGWLVLDNVILLSGRNAAVGDLIVLVSNLHMLAAAVALVLRRGRADIGGLLDAGVVAVVVAALTWTVVLEPSLVRAGVPLAKQTSLLATVLLISGILGTLIRVLRTSERFSAPLALFILSVLGNLAGVVGGILATGTVTSQSTVLRETIFVVAYALVGLAALHPRAADLAHPCPVPPGRLLAGRVIVLGGAIAVIPTVSGVREILGMHGDAALLTVGNLLIITLVGVRVARIGLQREQAERRLRHQATHDLLTGLPNRAELWNRLDAALRREQEAGHPSVVLLFCDLNGFKQVNDRLGHLAGDRLLTEVGARLGGLGAFAARYGGDEFVLLGEDAERLTALVRAALAEPIVVGGEPIRVSASVGAVHSDARTCADELIRRADQAMYQQKATRRAA</sequence>
<dbReference type="SUPFAM" id="SSF55073">
    <property type="entry name" value="Nucleotide cyclase"/>
    <property type="match status" value="1"/>
</dbReference>
<feature type="transmembrane region" description="Helical" evidence="1">
    <location>
        <begin position="296"/>
        <end position="319"/>
    </location>
</feature>
<dbReference type="NCBIfam" id="TIGR00254">
    <property type="entry name" value="GGDEF"/>
    <property type="match status" value="1"/>
</dbReference>
<dbReference type="Proteomes" id="UP000679690">
    <property type="component" value="Unassembled WGS sequence"/>
</dbReference>
<feature type="transmembrane region" description="Helical" evidence="1">
    <location>
        <begin position="103"/>
        <end position="125"/>
    </location>
</feature>
<dbReference type="CDD" id="cd01949">
    <property type="entry name" value="GGDEF"/>
    <property type="match status" value="1"/>
</dbReference>
<evidence type="ECO:0000313" key="4">
    <source>
        <dbReference type="Proteomes" id="UP000679690"/>
    </source>
</evidence>
<evidence type="ECO:0000313" key="3">
    <source>
        <dbReference type="EMBL" id="MBO3738852.1"/>
    </source>
</evidence>
<dbReference type="InterPro" id="IPR029787">
    <property type="entry name" value="Nucleotide_cyclase"/>
</dbReference>
<dbReference type="PANTHER" id="PTHR46663">
    <property type="entry name" value="DIGUANYLATE CYCLASE DGCT-RELATED"/>
    <property type="match status" value="1"/>
</dbReference>
<dbReference type="RefSeq" id="WP_208468027.1">
    <property type="nucleotide sequence ID" value="NZ_JAGFNS010000009.1"/>
</dbReference>
<dbReference type="EMBL" id="JAGFNS010000009">
    <property type="protein sequence ID" value="MBO3738852.1"/>
    <property type="molecule type" value="Genomic_DNA"/>
</dbReference>
<protein>
    <submittedName>
        <fullName evidence="3">GGDEF domain-containing protein</fullName>
    </submittedName>
</protein>
<dbReference type="InterPro" id="IPR000160">
    <property type="entry name" value="GGDEF_dom"/>
</dbReference>
<dbReference type="Pfam" id="PF00990">
    <property type="entry name" value="GGDEF"/>
    <property type="match status" value="1"/>
</dbReference>
<feature type="transmembrane region" description="Helical" evidence="1">
    <location>
        <begin position="51"/>
        <end position="68"/>
    </location>
</feature>
<feature type="transmembrane region" description="Helical" evidence="1">
    <location>
        <begin position="170"/>
        <end position="189"/>
    </location>
</feature>
<feature type="transmembrane region" description="Helical" evidence="1">
    <location>
        <begin position="266"/>
        <end position="284"/>
    </location>
</feature>
<accession>A0ABS3UJ98</accession>
<proteinExistence type="predicted"/>
<keyword evidence="4" id="KW-1185">Reference proteome</keyword>
<reference evidence="3 4" key="1">
    <citation type="submission" date="2021-03" db="EMBL/GenBank/DDBJ databases">
        <title>Actinoplanes flavus sp. nov., a novel actinomycete isolated from Coconut Palm rhizosphere soil.</title>
        <authorList>
            <person name="Luo X."/>
        </authorList>
    </citation>
    <scope>NUCLEOTIDE SEQUENCE [LARGE SCALE GENOMIC DNA]</scope>
    <source>
        <strain evidence="3 4">NEAU-H7</strain>
    </source>
</reference>
<dbReference type="PROSITE" id="PS50887">
    <property type="entry name" value="GGDEF"/>
    <property type="match status" value="1"/>
</dbReference>
<feature type="transmembrane region" description="Helical" evidence="1">
    <location>
        <begin position="132"/>
        <end position="150"/>
    </location>
</feature>
<comment type="caution">
    <text evidence="3">The sequence shown here is derived from an EMBL/GenBank/DDBJ whole genome shotgun (WGS) entry which is preliminary data.</text>
</comment>
<dbReference type="Gene3D" id="3.30.70.270">
    <property type="match status" value="1"/>
</dbReference>
<organism evidence="3 4">
    <name type="scientific">Actinoplanes flavus</name>
    <dbReference type="NCBI Taxonomy" id="2820290"/>
    <lineage>
        <taxon>Bacteria</taxon>
        <taxon>Bacillati</taxon>
        <taxon>Actinomycetota</taxon>
        <taxon>Actinomycetes</taxon>
        <taxon>Micromonosporales</taxon>
        <taxon>Micromonosporaceae</taxon>
        <taxon>Actinoplanes</taxon>
    </lineage>
</organism>
<feature type="domain" description="GGDEF" evidence="2">
    <location>
        <begin position="363"/>
        <end position="480"/>
    </location>
</feature>
<dbReference type="SMART" id="SM00267">
    <property type="entry name" value="GGDEF"/>
    <property type="match status" value="1"/>
</dbReference>